<accession>A0A108U6C5</accession>
<keyword evidence="2" id="KW-1185">Reference proteome</keyword>
<proteinExistence type="predicted"/>
<organism evidence="1 2">
    <name type="scientific">Lysobacter capsici AZ78</name>
    <dbReference type="NCBI Taxonomy" id="1444315"/>
    <lineage>
        <taxon>Bacteria</taxon>
        <taxon>Pseudomonadati</taxon>
        <taxon>Pseudomonadota</taxon>
        <taxon>Gammaproteobacteria</taxon>
        <taxon>Lysobacterales</taxon>
        <taxon>Lysobacteraceae</taxon>
        <taxon>Lysobacter</taxon>
    </lineage>
</organism>
<gene>
    <name evidence="1" type="ORF">AZ78_0910</name>
</gene>
<reference evidence="1 2" key="1">
    <citation type="journal article" date="2014" name="Genome Announc.">
        <title>Draft Genome Sequence of Lysobacter capsici AZ78, a Bacterium Antagonistic to Plant-Pathogenic Oomycetes.</title>
        <authorList>
            <person name="Puopolo G."/>
            <person name="Sonego P."/>
            <person name="Engelen K."/>
            <person name="Pertot I."/>
        </authorList>
    </citation>
    <scope>NUCLEOTIDE SEQUENCE [LARGE SCALE GENOMIC DNA]</scope>
    <source>
        <strain evidence="1 2">AZ78</strain>
    </source>
</reference>
<comment type="caution">
    <text evidence="1">The sequence shown here is derived from an EMBL/GenBank/DDBJ whole genome shotgun (WGS) entry which is preliminary data.</text>
</comment>
<evidence type="ECO:0000313" key="2">
    <source>
        <dbReference type="Proteomes" id="UP000023435"/>
    </source>
</evidence>
<dbReference type="EMBL" id="JAJA02000001">
    <property type="protein sequence ID" value="KWS03364.1"/>
    <property type="molecule type" value="Genomic_DNA"/>
</dbReference>
<protein>
    <submittedName>
        <fullName evidence="1">Uncharacterized protein</fullName>
    </submittedName>
</protein>
<dbReference type="Proteomes" id="UP000023435">
    <property type="component" value="Unassembled WGS sequence"/>
</dbReference>
<sequence length="68" mass="7691">MNSNGWPCQLTCIRQVDVTTLPDGSEQIRQLSLQIRDTRGVVLRPKSAGVYVNDFEAVTYWSMDVYAP</sequence>
<name>A0A108U6C5_9GAMM</name>
<evidence type="ECO:0000313" key="1">
    <source>
        <dbReference type="EMBL" id="KWS03364.1"/>
    </source>
</evidence>
<dbReference type="AlphaFoldDB" id="A0A108U6C5"/>